<dbReference type="EMBL" id="SRYA01000011">
    <property type="protein sequence ID" value="TGY97004.1"/>
    <property type="molecule type" value="Genomic_DNA"/>
</dbReference>
<proteinExistence type="predicted"/>
<evidence type="ECO:0000313" key="1">
    <source>
        <dbReference type="EMBL" id="TGY97004.1"/>
    </source>
</evidence>
<keyword evidence="2" id="KW-1185">Reference proteome</keyword>
<comment type="caution">
    <text evidence="1">The sequence shown here is derived from an EMBL/GenBank/DDBJ whole genome shotgun (WGS) entry which is preliminary data.</text>
</comment>
<organism evidence="1 2">
    <name type="scientific">Petralouisia muris</name>
    <dbReference type="NCBI Taxonomy" id="3032872"/>
    <lineage>
        <taxon>Bacteria</taxon>
        <taxon>Bacillati</taxon>
        <taxon>Bacillota</taxon>
        <taxon>Clostridia</taxon>
        <taxon>Lachnospirales</taxon>
        <taxon>Lachnospiraceae</taxon>
        <taxon>Petralouisia</taxon>
    </lineage>
</organism>
<protein>
    <submittedName>
        <fullName evidence="1">Uncharacterized protein</fullName>
    </submittedName>
</protein>
<evidence type="ECO:0000313" key="2">
    <source>
        <dbReference type="Proteomes" id="UP000304953"/>
    </source>
</evidence>
<reference evidence="1" key="1">
    <citation type="submission" date="2019-04" db="EMBL/GenBank/DDBJ databases">
        <title>Microbes associate with the intestines of laboratory mice.</title>
        <authorList>
            <person name="Navarre W."/>
            <person name="Wong E."/>
            <person name="Huang K."/>
            <person name="Tropini C."/>
            <person name="Ng K."/>
            <person name="Yu B."/>
        </authorList>
    </citation>
    <scope>NUCLEOTIDE SEQUENCE</scope>
    <source>
        <strain evidence="1">NM01_1-7b</strain>
    </source>
</reference>
<dbReference type="Proteomes" id="UP000304953">
    <property type="component" value="Unassembled WGS sequence"/>
</dbReference>
<sequence>MPAGVCIQSCKFLTEEPDLFTGTVMDNIQYGKLDTSEVEVIKAAALVNGQVVLINCKTELSRCDRLPTEM</sequence>
<name>A0AC61RYA9_9FIRM</name>
<accession>A0AC61RYA9</accession>
<gene>
    <name evidence="1" type="ORF">E5329_07240</name>
</gene>